<reference evidence="1 2" key="1">
    <citation type="journal article" date="2016" name="Environ. Microbiol.">
        <title>Genomic resolution of a cold subsurface aquifer community provides metabolic insights for novel microbes adapted to high CO concentrations.</title>
        <authorList>
            <person name="Probst A.J."/>
            <person name="Castelle C.J."/>
            <person name="Singh A."/>
            <person name="Brown C.T."/>
            <person name="Anantharaman K."/>
            <person name="Sharon I."/>
            <person name="Hug L.A."/>
            <person name="Burstein D."/>
            <person name="Emerson J.B."/>
            <person name="Thomas B.C."/>
            <person name="Banfield J.F."/>
        </authorList>
    </citation>
    <scope>NUCLEOTIDE SEQUENCE [LARGE SCALE GENOMIC DNA]</scope>
    <source>
        <strain evidence="1">CG1_02_43_90</strain>
    </source>
</reference>
<dbReference type="STRING" id="1805281.AUJ77_00295"/>
<dbReference type="InterPro" id="IPR029063">
    <property type="entry name" value="SAM-dependent_MTases_sf"/>
</dbReference>
<dbReference type="PANTHER" id="PTHR43861:SF6">
    <property type="entry name" value="METHYLTRANSFERASE TYPE 11"/>
    <property type="match status" value="1"/>
</dbReference>
<dbReference type="Gene3D" id="3.40.50.150">
    <property type="entry name" value="Vaccinia Virus protein VP39"/>
    <property type="match status" value="1"/>
</dbReference>
<dbReference type="CDD" id="cd02440">
    <property type="entry name" value="AdoMet_MTases"/>
    <property type="match status" value="1"/>
</dbReference>
<dbReference type="EMBL" id="MNVN01000003">
    <property type="protein sequence ID" value="OIO31236.1"/>
    <property type="molecule type" value="Genomic_DNA"/>
</dbReference>
<accession>A0A1J4V258</accession>
<protein>
    <recommendedName>
        <fullName evidence="3">Methyltransferase domain-containing protein</fullName>
    </recommendedName>
</protein>
<organism evidence="1 2">
    <name type="scientific">Candidatus Nomurabacteria bacterium CG1_02_43_90</name>
    <dbReference type="NCBI Taxonomy" id="1805281"/>
    <lineage>
        <taxon>Bacteria</taxon>
        <taxon>Candidatus Nomuraibacteriota</taxon>
    </lineage>
</organism>
<gene>
    <name evidence="1" type="ORF">AUJ77_00295</name>
</gene>
<dbReference type="SUPFAM" id="SSF53335">
    <property type="entry name" value="S-adenosyl-L-methionine-dependent methyltransferases"/>
    <property type="match status" value="1"/>
</dbReference>
<comment type="caution">
    <text evidence="1">The sequence shown here is derived from an EMBL/GenBank/DDBJ whole genome shotgun (WGS) entry which is preliminary data.</text>
</comment>
<evidence type="ECO:0000313" key="2">
    <source>
        <dbReference type="Proteomes" id="UP000181992"/>
    </source>
</evidence>
<dbReference type="PANTHER" id="PTHR43861">
    <property type="entry name" value="TRANS-ACONITATE 2-METHYLTRANSFERASE-RELATED"/>
    <property type="match status" value="1"/>
</dbReference>
<name>A0A1J4V258_9BACT</name>
<dbReference type="AlphaFoldDB" id="A0A1J4V258"/>
<evidence type="ECO:0008006" key="3">
    <source>
        <dbReference type="Google" id="ProtNLM"/>
    </source>
</evidence>
<evidence type="ECO:0000313" key="1">
    <source>
        <dbReference type="EMBL" id="OIO31236.1"/>
    </source>
</evidence>
<sequence length="329" mass="37498">MKQENKKCPICGAPASVLFNDFNGYIEGKTFDLYECSVCMASFVDPLISEAKLYNYIYNLGDKAPGYERYLRYAQLVTEFKNPLNILANAESVYWGVKNALEKYFKNKDISILEIGTGLGYLTYSLNKAGYSTKGLDISEEAVARANKRYGNYYTAGDLFEIVKKNIDKYDCVIMTELIEHVEDPKAFIGAAFSLLKEGGKLILTTPNKSTAPQGTVWQSDIPPIHLWWLAEDSILYIAKSFNKKCEFIDFTAYTSMFYEDKAVVPMEFLQANLPRMDTEGNLFPKHVNNSLKSRYLSIKMRYALSYLRRRFKTKSPSSRSATMCAVMY</sequence>
<dbReference type="Proteomes" id="UP000181992">
    <property type="component" value="Unassembled WGS sequence"/>
</dbReference>
<proteinExistence type="predicted"/>
<dbReference type="Pfam" id="PF13489">
    <property type="entry name" value="Methyltransf_23"/>
    <property type="match status" value="1"/>
</dbReference>